<feature type="domain" description="Peptidase M12A" evidence="9">
    <location>
        <begin position="87"/>
        <end position="283"/>
    </location>
</feature>
<feature type="signal peptide" evidence="7">
    <location>
        <begin position="1"/>
        <end position="15"/>
    </location>
</feature>
<dbReference type="GO" id="GO:0004222">
    <property type="term" value="F:metalloendopeptidase activity"/>
    <property type="evidence" value="ECO:0007669"/>
    <property type="project" value="UniProtKB-UniRule"/>
</dbReference>
<dbReference type="CDD" id="cd04280">
    <property type="entry name" value="ZnMc_astacin_like"/>
    <property type="match status" value="1"/>
</dbReference>
<dbReference type="PANTHER" id="PTHR10127">
    <property type="entry name" value="DISCOIDIN, CUB, EGF, LAMININ , AND ZINC METALLOPROTEASE DOMAIN CONTAINING"/>
    <property type="match status" value="1"/>
</dbReference>
<comment type="caution">
    <text evidence="4">Lacks conserved residue(s) required for the propagation of feature annotation.</text>
</comment>
<evidence type="ECO:0000259" key="9">
    <source>
        <dbReference type="PROSITE" id="PS51864"/>
    </source>
</evidence>
<evidence type="ECO:0000256" key="1">
    <source>
        <dbReference type="ARBA" id="ARBA00002657"/>
    </source>
</evidence>
<protein>
    <recommendedName>
        <fullName evidence="6">Metalloendopeptidase</fullName>
        <ecNumber evidence="6">3.4.24.-</ecNumber>
    </recommendedName>
</protein>
<dbReference type="InterPro" id="IPR024079">
    <property type="entry name" value="MetalloPept_cat_dom_sf"/>
</dbReference>
<name>A0A7G7WYT2_9CNID</name>
<keyword evidence="3 5" id="KW-0378">Hydrolase</keyword>
<evidence type="ECO:0000256" key="3">
    <source>
        <dbReference type="ARBA" id="ARBA00022801"/>
    </source>
</evidence>
<feature type="domain" description="ShKT" evidence="8">
    <location>
        <begin position="297"/>
        <end position="333"/>
    </location>
</feature>
<proteinExistence type="evidence at transcript level"/>
<evidence type="ECO:0000256" key="7">
    <source>
        <dbReference type="SAM" id="SignalP"/>
    </source>
</evidence>
<keyword evidence="7" id="KW-0732">Signal</keyword>
<dbReference type="InterPro" id="IPR034035">
    <property type="entry name" value="Astacin-like_dom"/>
</dbReference>
<dbReference type="Pfam" id="PF01400">
    <property type="entry name" value="Astacin"/>
    <property type="match status" value="1"/>
</dbReference>
<dbReference type="EMBL" id="MT747487">
    <property type="protein sequence ID" value="QNH72421.1"/>
    <property type="molecule type" value="mRNA"/>
</dbReference>
<dbReference type="Gene3D" id="3.40.390.10">
    <property type="entry name" value="Collagenase (Catalytic Domain)"/>
    <property type="match status" value="1"/>
</dbReference>
<comment type="cofactor">
    <cofactor evidence="5 6">
        <name>Zn(2+)</name>
        <dbReference type="ChEBI" id="CHEBI:29105"/>
    </cofactor>
    <text evidence="5 6">Binds 1 zinc ion per subunit.</text>
</comment>
<reference evidence="10" key="2">
    <citation type="submission" date="2020-07" db="EMBL/GenBank/DDBJ databases">
        <authorList>
            <person name="Klompen A.L."/>
            <person name="Macrander J."/>
            <person name="Reitzel A.M."/>
            <person name="Stampar S.N."/>
        </authorList>
    </citation>
    <scope>NUCLEOTIDE SEQUENCE</scope>
</reference>
<evidence type="ECO:0000313" key="10">
    <source>
        <dbReference type="EMBL" id="QNH72421.1"/>
    </source>
</evidence>
<evidence type="ECO:0000256" key="4">
    <source>
        <dbReference type="PROSITE-ProRule" id="PRU01005"/>
    </source>
</evidence>
<keyword evidence="5 6" id="KW-0862">Zinc</keyword>
<evidence type="ECO:0000256" key="2">
    <source>
        <dbReference type="ARBA" id="ARBA00022670"/>
    </source>
</evidence>
<keyword evidence="5 6" id="KW-0482">Metalloprotease</keyword>
<dbReference type="SUPFAM" id="SSF55486">
    <property type="entry name" value="Metalloproteases ('zincins'), catalytic domain"/>
    <property type="match status" value="1"/>
</dbReference>
<evidence type="ECO:0000256" key="6">
    <source>
        <dbReference type="RuleBase" id="RU361183"/>
    </source>
</evidence>
<keyword evidence="2 5" id="KW-0645">Protease</keyword>
<feature type="chain" id="PRO_5028966869" description="Metalloendopeptidase" evidence="7">
    <location>
        <begin position="16"/>
        <end position="339"/>
    </location>
</feature>
<sequence>MLLLLAAAAISLASARPQVSDIGNSGSTNNLSGDILKLSRTEDIFNDALAEENLEHHPSFWEGDIIITDIQKQFYNKMSNELTYKKALVKDARKLWPKKVVPYIFASEIDDEGKAIVNKAIAHWQENACLRFVPRTNQEDFVEFVFLGGCASYVGRIGGKQIISIGSAASKCKVGNLIHELGHCVGFFHEQSRPDRNQYVDVITKNIRPGFTNNFLKMNSGEVDSRNVPYDYGSIMHYPQNFFAKSPEKITLKILKDTKAHVGQRIGLSSKDILQAKILYSCEEVLPKNIVPRKGPCKDEHPKETCHFLKKHGHCKRFPQTMQKMCSSTCKICSKKSKN</sequence>
<reference evidence="10" key="1">
    <citation type="journal article" date="2020" name="Mar. Drugs">
        <title>Transcriptomic Analysis of Four Cerianthid (Cnidaria, Ceriantharia) Venoms.</title>
        <authorList>
            <person name="Klompen A.M.L."/>
            <person name="Macrander J."/>
            <person name="Reitzel A.M."/>
            <person name="Stampar S.N."/>
        </authorList>
    </citation>
    <scope>NUCLEOTIDE SEQUENCE</scope>
</reference>
<feature type="disulfide bond" evidence="5">
    <location>
        <begin position="150"/>
        <end position="172"/>
    </location>
</feature>
<organism evidence="10">
    <name type="scientific">Pachycerianthus maua</name>
    <dbReference type="NCBI Taxonomy" id="2736681"/>
    <lineage>
        <taxon>Eukaryota</taxon>
        <taxon>Metazoa</taxon>
        <taxon>Cnidaria</taxon>
        <taxon>Anthozoa</taxon>
        <taxon>Ceriantharia</taxon>
        <taxon>Spirularia</taxon>
        <taxon>Cerianthidae</taxon>
        <taxon>Pachycerianthus</taxon>
    </lineage>
</organism>
<dbReference type="EC" id="3.4.24.-" evidence="6"/>
<dbReference type="AlphaFoldDB" id="A0A7G7WYT2"/>
<dbReference type="PROSITE" id="PS51670">
    <property type="entry name" value="SHKT"/>
    <property type="match status" value="1"/>
</dbReference>
<keyword evidence="5" id="KW-1015">Disulfide bond</keyword>
<dbReference type="PANTHER" id="PTHR10127:SF861">
    <property type="entry name" value="DORSAL-VENTRAL PATTERNING PROTEIN TOLLOID-RELATED"/>
    <property type="match status" value="1"/>
</dbReference>
<dbReference type="GO" id="GO:0006508">
    <property type="term" value="P:proteolysis"/>
    <property type="evidence" value="ECO:0007669"/>
    <property type="project" value="UniProtKB-KW"/>
</dbReference>
<dbReference type="PROSITE" id="PS51864">
    <property type="entry name" value="ASTACIN"/>
    <property type="match status" value="1"/>
</dbReference>
<keyword evidence="5 6" id="KW-0479">Metal-binding</keyword>
<dbReference type="InterPro" id="IPR001506">
    <property type="entry name" value="Peptidase_M12A"/>
</dbReference>
<dbReference type="GO" id="GO:0008270">
    <property type="term" value="F:zinc ion binding"/>
    <property type="evidence" value="ECO:0007669"/>
    <property type="project" value="UniProtKB-UniRule"/>
</dbReference>
<evidence type="ECO:0000259" key="8">
    <source>
        <dbReference type="PROSITE" id="PS51670"/>
    </source>
</evidence>
<dbReference type="PRINTS" id="PR00480">
    <property type="entry name" value="ASTACIN"/>
</dbReference>
<dbReference type="SMART" id="SM00235">
    <property type="entry name" value="ZnMc"/>
    <property type="match status" value="1"/>
</dbReference>
<feature type="binding site" evidence="5">
    <location>
        <position position="179"/>
    </location>
    <ligand>
        <name>Zn(2+)</name>
        <dbReference type="ChEBI" id="CHEBI:29105"/>
        <note>catalytic</note>
    </ligand>
</feature>
<dbReference type="InterPro" id="IPR003582">
    <property type="entry name" value="ShKT_dom"/>
</dbReference>
<feature type="binding site" evidence="5">
    <location>
        <position position="183"/>
    </location>
    <ligand>
        <name>Zn(2+)</name>
        <dbReference type="ChEBI" id="CHEBI:29105"/>
        <note>catalytic</note>
    </ligand>
</feature>
<evidence type="ECO:0000256" key="5">
    <source>
        <dbReference type="PROSITE-ProRule" id="PRU01211"/>
    </source>
</evidence>
<comment type="function">
    <text evidence="1">Metalloprotease.</text>
</comment>
<accession>A0A7G7WYT2</accession>
<feature type="active site" evidence="5">
    <location>
        <position position="180"/>
    </location>
</feature>
<feature type="binding site" evidence="5">
    <location>
        <position position="189"/>
    </location>
    <ligand>
        <name>Zn(2+)</name>
        <dbReference type="ChEBI" id="CHEBI:29105"/>
        <note>catalytic</note>
    </ligand>
</feature>
<dbReference type="InterPro" id="IPR006026">
    <property type="entry name" value="Peptidase_Metallo"/>
</dbReference>